<dbReference type="InterPro" id="IPR036390">
    <property type="entry name" value="WH_DNA-bd_sf"/>
</dbReference>
<accession>X1N9J2</accession>
<comment type="caution">
    <text evidence="1">The sequence shown here is derived from an EMBL/GenBank/DDBJ whole genome shotgun (WGS) entry which is preliminary data.</text>
</comment>
<dbReference type="AlphaFoldDB" id="X1N9J2"/>
<sequence>MEQKILSTFLYNHKLKFNEIEKLLHTKSNKLSYHLKKLGNKGTLNKEGDFYKLSETAESVIPHLTEKQSILPVILIAIKKSNKFFLYKRNKRPYKDLLSLPGGRILSGETIPKATKRIMKKFKINCNFKKINSISLEQVRKNDKIIHSFLLILITATTKDKINYTDTIKNKNKIISSDYKLIKNNLNKKIKIENIVTRI</sequence>
<reference evidence="1" key="1">
    <citation type="journal article" date="2014" name="Front. Microbiol.">
        <title>High frequency of phylogenetically diverse reductive dehalogenase-homologous genes in deep subseafloor sedimentary metagenomes.</title>
        <authorList>
            <person name="Kawai M."/>
            <person name="Futagami T."/>
            <person name="Toyoda A."/>
            <person name="Takaki Y."/>
            <person name="Nishi S."/>
            <person name="Hori S."/>
            <person name="Arai W."/>
            <person name="Tsubouchi T."/>
            <person name="Morono Y."/>
            <person name="Uchiyama I."/>
            <person name="Ito T."/>
            <person name="Fujiyama A."/>
            <person name="Inagaki F."/>
            <person name="Takami H."/>
        </authorList>
    </citation>
    <scope>NUCLEOTIDE SEQUENCE</scope>
    <source>
        <strain evidence="1">Expedition CK06-06</strain>
    </source>
</reference>
<protein>
    <recommendedName>
        <fullName evidence="2">Nudix hydrolase domain-containing protein</fullName>
    </recommendedName>
</protein>
<organism evidence="1">
    <name type="scientific">marine sediment metagenome</name>
    <dbReference type="NCBI Taxonomy" id="412755"/>
    <lineage>
        <taxon>unclassified sequences</taxon>
        <taxon>metagenomes</taxon>
        <taxon>ecological metagenomes</taxon>
    </lineage>
</organism>
<dbReference type="Gene3D" id="3.90.79.10">
    <property type="entry name" value="Nucleoside Triphosphate Pyrophosphohydrolase"/>
    <property type="match status" value="1"/>
</dbReference>
<dbReference type="Gene3D" id="1.10.10.10">
    <property type="entry name" value="Winged helix-like DNA-binding domain superfamily/Winged helix DNA-binding domain"/>
    <property type="match status" value="1"/>
</dbReference>
<dbReference type="InterPro" id="IPR036388">
    <property type="entry name" value="WH-like_DNA-bd_sf"/>
</dbReference>
<dbReference type="EMBL" id="BARV01009355">
    <property type="protein sequence ID" value="GAI15304.1"/>
    <property type="molecule type" value="Genomic_DNA"/>
</dbReference>
<dbReference type="SUPFAM" id="SSF55811">
    <property type="entry name" value="Nudix"/>
    <property type="match status" value="1"/>
</dbReference>
<dbReference type="InterPro" id="IPR015797">
    <property type="entry name" value="NUDIX_hydrolase-like_dom_sf"/>
</dbReference>
<evidence type="ECO:0000313" key="1">
    <source>
        <dbReference type="EMBL" id="GAI15304.1"/>
    </source>
</evidence>
<dbReference type="SUPFAM" id="SSF46785">
    <property type="entry name" value="Winged helix' DNA-binding domain"/>
    <property type="match status" value="1"/>
</dbReference>
<evidence type="ECO:0008006" key="2">
    <source>
        <dbReference type="Google" id="ProtNLM"/>
    </source>
</evidence>
<name>X1N9J2_9ZZZZ</name>
<gene>
    <name evidence="1" type="ORF">S06H3_18485</name>
</gene>
<proteinExistence type="predicted"/>